<evidence type="ECO:0000256" key="1">
    <source>
        <dbReference type="SAM" id="MobiDB-lite"/>
    </source>
</evidence>
<name>A0ABV7AH86_9RHOB</name>
<feature type="compositionally biased region" description="Low complexity" evidence="1">
    <location>
        <begin position="510"/>
        <end position="522"/>
    </location>
</feature>
<feature type="compositionally biased region" description="Low complexity" evidence="1">
    <location>
        <begin position="303"/>
        <end position="325"/>
    </location>
</feature>
<protein>
    <recommendedName>
        <fullName evidence="4">Type IV pilus biogenesis</fullName>
    </recommendedName>
</protein>
<feature type="compositionally biased region" description="Low complexity" evidence="1">
    <location>
        <begin position="721"/>
        <end position="767"/>
    </location>
</feature>
<feature type="compositionally biased region" description="Low complexity" evidence="1">
    <location>
        <begin position="193"/>
        <end position="210"/>
    </location>
</feature>
<feature type="region of interest" description="Disordered" evidence="1">
    <location>
        <begin position="153"/>
        <end position="570"/>
    </location>
</feature>
<dbReference type="SUPFAM" id="SSF53067">
    <property type="entry name" value="Actin-like ATPase domain"/>
    <property type="match status" value="1"/>
</dbReference>
<feature type="compositionally biased region" description="Low complexity" evidence="1">
    <location>
        <begin position="944"/>
        <end position="956"/>
    </location>
</feature>
<feature type="region of interest" description="Disordered" evidence="1">
    <location>
        <begin position="621"/>
        <end position="663"/>
    </location>
</feature>
<reference evidence="3" key="1">
    <citation type="journal article" date="2019" name="Int. J. Syst. Evol. Microbiol.">
        <title>The Global Catalogue of Microorganisms (GCM) 10K type strain sequencing project: providing services to taxonomists for standard genome sequencing and annotation.</title>
        <authorList>
            <consortium name="The Broad Institute Genomics Platform"/>
            <consortium name="The Broad Institute Genome Sequencing Center for Infectious Disease"/>
            <person name="Wu L."/>
            <person name="Ma J."/>
        </authorList>
    </citation>
    <scope>NUCLEOTIDE SEQUENCE [LARGE SCALE GENOMIC DNA]</scope>
    <source>
        <strain evidence="3">KCTC 62192</strain>
    </source>
</reference>
<feature type="compositionally biased region" description="Basic residues" evidence="1">
    <location>
        <begin position="485"/>
        <end position="501"/>
    </location>
</feature>
<feature type="compositionally biased region" description="Basic and acidic residues" evidence="1">
    <location>
        <begin position="166"/>
        <end position="176"/>
    </location>
</feature>
<feature type="compositionally biased region" description="Low complexity" evidence="1">
    <location>
        <begin position="692"/>
        <end position="710"/>
    </location>
</feature>
<accession>A0ABV7AH86</accession>
<feature type="region of interest" description="Disordered" evidence="1">
    <location>
        <begin position="893"/>
        <end position="982"/>
    </location>
</feature>
<feature type="compositionally biased region" description="Polar residues" evidence="1">
    <location>
        <begin position="473"/>
        <end position="483"/>
    </location>
</feature>
<dbReference type="RefSeq" id="WP_377832801.1">
    <property type="nucleotide sequence ID" value="NZ_JBHRSK010000004.1"/>
</dbReference>
<proteinExistence type="predicted"/>
<feature type="compositionally biased region" description="Low complexity" evidence="1">
    <location>
        <begin position="441"/>
        <end position="454"/>
    </location>
</feature>
<organism evidence="2 3">
    <name type="scientific">Acidimangrovimonas pyrenivorans</name>
    <dbReference type="NCBI Taxonomy" id="2030798"/>
    <lineage>
        <taxon>Bacteria</taxon>
        <taxon>Pseudomonadati</taxon>
        <taxon>Pseudomonadota</taxon>
        <taxon>Alphaproteobacteria</taxon>
        <taxon>Rhodobacterales</taxon>
        <taxon>Paracoccaceae</taxon>
        <taxon>Acidimangrovimonas</taxon>
    </lineage>
</organism>
<dbReference type="Gene3D" id="3.30.420.380">
    <property type="match status" value="1"/>
</dbReference>
<evidence type="ECO:0000313" key="3">
    <source>
        <dbReference type="Proteomes" id="UP001595443"/>
    </source>
</evidence>
<feature type="compositionally biased region" description="Low complexity" evidence="1">
    <location>
        <begin position="389"/>
        <end position="401"/>
    </location>
</feature>
<feature type="compositionally biased region" description="Low complexity" evidence="1">
    <location>
        <begin position="895"/>
        <end position="937"/>
    </location>
</feature>
<dbReference type="EMBL" id="JBHRSK010000004">
    <property type="protein sequence ID" value="MFC2968127.1"/>
    <property type="molecule type" value="Genomic_DNA"/>
</dbReference>
<evidence type="ECO:0000313" key="2">
    <source>
        <dbReference type="EMBL" id="MFC2968127.1"/>
    </source>
</evidence>
<feature type="region of interest" description="Disordered" evidence="1">
    <location>
        <begin position="692"/>
        <end position="786"/>
    </location>
</feature>
<evidence type="ECO:0008006" key="4">
    <source>
        <dbReference type="Google" id="ProtNLM"/>
    </source>
</evidence>
<comment type="caution">
    <text evidence="2">The sequence shown here is derived from an EMBL/GenBank/DDBJ whole genome shotgun (WGS) entry which is preliminary data.</text>
</comment>
<dbReference type="Proteomes" id="UP001595443">
    <property type="component" value="Unassembled WGS sequence"/>
</dbReference>
<feature type="compositionally biased region" description="Basic and acidic residues" evidence="1">
    <location>
        <begin position="286"/>
        <end position="296"/>
    </location>
</feature>
<feature type="compositionally biased region" description="Low complexity" evidence="1">
    <location>
        <begin position="632"/>
        <end position="663"/>
    </location>
</feature>
<feature type="compositionally biased region" description="Low complexity" evidence="1">
    <location>
        <begin position="220"/>
        <end position="243"/>
    </location>
</feature>
<feature type="compositionally biased region" description="Basic residues" evidence="1">
    <location>
        <begin position="263"/>
        <end position="275"/>
    </location>
</feature>
<feature type="compositionally biased region" description="Low complexity" evidence="1">
    <location>
        <begin position="535"/>
        <end position="547"/>
    </location>
</feature>
<gene>
    <name evidence="2" type="ORF">ACFOES_08480</name>
</gene>
<feature type="compositionally biased region" description="Basic and acidic residues" evidence="1">
    <location>
        <begin position="327"/>
        <end position="344"/>
    </location>
</feature>
<keyword evidence="3" id="KW-1185">Reference proteome</keyword>
<feature type="region of interest" description="Disordered" evidence="1">
    <location>
        <begin position="1035"/>
        <end position="1055"/>
    </location>
</feature>
<dbReference type="InterPro" id="IPR043129">
    <property type="entry name" value="ATPase_NBD"/>
</dbReference>
<sequence>MKPSFALDLSPDGIRLLHRSRGGWLPVGEVSLDDPDMAGALGYLRSTALGLTPRGLSTKLVLPPDQILYTTVSAPGPSVAQRREQIAVALEGMTPYKVDDLVFDWSGTGAEVKVAVVARETLDEAEGFAVEHRFNPVSFVTVPPAGAFAGEPFFGPTRAAKGQLPEGEKVERDQDPVRIVGPATPPEDGGAPGTTAETAAEAAPQVPEPTAGERDAEPGPKAQPEPEAASEAEAAAEMPDARAPSPPPSVLADEIVDPEADKPRRHKARAPRKGKAAKESSGTEPAPDKTPAREGAPDDAAAEKTAVAEATPEEATPAEATPEFPTAEERAAEAAEAADLDRSARPAPGLATNAPQGMAAPDMTARATPGLAAPEAAPVPFSSRRQLMAEAPATPGADAAPKLGSARQAAPDGDIPAPRALKAATAPETRAETGAEPVPRLRPAASPQAAPRPAEVISETAIPEPLRSRIAAQASSAVESLTNRGGRKSGRKARAKTRSTRAKTPPPAVTAPAVTAPAVTAPEPEPVSKPTAKSAALAATRAATRAAVGEEPTPVPQAAGAPGGEAPKDEAEAMTVFGARRFEEQYGKPRYLGLILTLILIVLLGLAGLWSAMVLGRNDSPPAPVETATVDPTSAPASAPEASSATAPTATSPAATTAATDRPAAPAIVEPAPLPELAPPATDLATDLAAEAPAPSGAAPAETAPASDGATPEAPVATQTPSGDSAPNADAAAADPATADPATADAPAAGADSDAPAVATGEAPAAPSTAPRTIRQTDGGVPALPADPVTRLVPADILVQQAPTAPRNPVAGQLGEVFVGHWAPGVSAPAVAPLPQLATMRSDADFTAPVNPPPYGTVFALNAKGLVKATPDGAVTPQGVVVYAAAPPVVPPARPGSAPAGDASAGTPAADAPTAAPTAALEAAPGAAPAADPALAGKRPKPRPASAAPADSTAPDQGALPPPADPRLAGVRPKPRPADLIPDTSAADAASAAAAAAADAAVSALAVPASPVPEDRPADLEQSVAAAVAAANRSSDPAVAESDGAGDSVSTAPSIPTSASVARRATVKKALTMNRASLLGVVGSASNRKALVRLPSGRIIKVKVGDRVDGGKVVALGEHELHYVKNGRNHILKMPKG</sequence>